<name>A0A699V4L0_TANCI</name>
<reference evidence="1" key="1">
    <citation type="journal article" date="2019" name="Sci. Rep.">
        <title>Draft genome of Tanacetum cinerariifolium, the natural source of mosquito coil.</title>
        <authorList>
            <person name="Yamashiro T."/>
            <person name="Shiraishi A."/>
            <person name="Satake H."/>
            <person name="Nakayama K."/>
        </authorList>
    </citation>
    <scope>NUCLEOTIDE SEQUENCE</scope>
</reference>
<evidence type="ECO:0000313" key="1">
    <source>
        <dbReference type="EMBL" id="GFD28276.1"/>
    </source>
</evidence>
<dbReference type="EMBL" id="BKCJ011383896">
    <property type="protein sequence ID" value="GFD28276.1"/>
    <property type="molecule type" value="Genomic_DNA"/>
</dbReference>
<protein>
    <submittedName>
        <fullName evidence="1">Putative ribonuclease H-like domain-containing protein</fullName>
    </submittedName>
</protein>
<proteinExistence type="predicted"/>
<accession>A0A699V4L0</accession>
<sequence length="134" mass="15923">MLRKTTIIKQKKNTYQMMNLPILSVHRHKKFLSLSHTTLVIQMFLPSINYKFLNIDGQRSPAKSSSWKSFKASANKEVMADSAWIEAMQEELHQFDRLQVWELVDKPFGKFVIRLKWLWKNKKDEDQTVIRNKA</sequence>
<comment type="caution">
    <text evidence="1">The sequence shown here is derived from an EMBL/GenBank/DDBJ whole genome shotgun (WGS) entry which is preliminary data.</text>
</comment>
<dbReference type="AlphaFoldDB" id="A0A699V4L0"/>
<organism evidence="1">
    <name type="scientific">Tanacetum cinerariifolium</name>
    <name type="common">Dalmatian daisy</name>
    <name type="synonym">Chrysanthemum cinerariifolium</name>
    <dbReference type="NCBI Taxonomy" id="118510"/>
    <lineage>
        <taxon>Eukaryota</taxon>
        <taxon>Viridiplantae</taxon>
        <taxon>Streptophyta</taxon>
        <taxon>Embryophyta</taxon>
        <taxon>Tracheophyta</taxon>
        <taxon>Spermatophyta</taxon>
        <taxon>Magnoliopsida</taxon>
        <taxon>eudicotyledons</taxon>
        <taxon>Gunneridae</taxon>
        <taxon>Pentapetalae</taxon>
        <taxon>asterids</taxon>
        <taxon>campanulids</taxon>
        <taxon>Asterales</taxon>
        <taxon>Asteraceae</taxon>
        <taxon>Asteroideae</taxon>
        <taxon>Anthemideae</taxon>
        <taxon>Anthemidinae</taxon>
        <taxon>Tanacetum</taxon>
    </lineage>
</organism>
<gene>
    <name evidence="1" type="ORF">Tci_900245</name>
</gene>